<dbReference type="InterPro" id="IPR018108">
    <property type="entry name" value="MCP_transmembrane"/>
</dbReference>
<evidence type="ECO:0000259" key="12">
    <source>
        <dbReference type="PROSITE" id="PS50089"/>
    </source>
</evidence>
<keyword evidence="5 11" id="KW-1133">Transmembrane helix</keyword>
<evidence type="ECO:0000313" key="14">
    <source>
        <dbReference type="Proteomes" id="UP000266841"/>
    </source>
</evidence>
<keyword evidence="3" id="KW-0813">Transport</keyword>
<feature type="repeat" description="Solcar" evidence="9">
    <location>
        <begin position="114"/>
        <end position="205"/>
    </location>
</feature>
<dbReference type="Pfam" id="PF08238">
    <property type="entry name" value="Sel1"/>
    <property type="match status" value="2"/>
</dbReference>
<accession>K0RMI7</accession>
<dbReference type="PROSITE" id="PS50920">
    <property type="entry name" value="SOLCAR"/>
    <property type="match status" value="3"/>
</dbReference>
<dbReference type="Proteomes" id="UP000266841">
    <property type="component" value="Unassembled WGS sequence"/>
</dbReference>
<evidence type="ECO:0000256" key="7">
    <source>
        <dbReference type="ARBA" id="ARBA00023136"/>
    </source>
</evidence>
<dbReference type="InterPro" id="IPR001841">
    <property type="entry name" value="Znf_RING"/>
</dbReference>
<dbReference type="PANTHER" id="PTHR45758:SF19">
    <property type="entry name" value="CARRIER PROTEIN, PUTATIVE-RELATED"/>
    <property type="match status" value="1"/>
</dbReference>
<evidence type="ECO:0000256" key="8">
    <source>
        <dbReference type="PROSITE-ProRule" id="PRU00175"/>
    </source>
</evidence>
<feature type="repeat" description="Solcar" evidence="9">
    <location>
        <begin position="7"/>
        <end position="92"/>
    </location>
</feature>
<dbReference type="Gene3D" id="1.50.40.10">
    <property type="entry name" value="Mitochondrial carrier domain"/>
    <property type="match status" value="1"/>
</dbReference>
<dbReference type="OrthoDB" id="250329at2759"/>
<keyword evidence="8" id="KW-0862">Zinc</keyword>
<keyword evidence="6" id="KW-0496">Mitochondrion</keyword>
<protein>
    <recommendedName>
        <fullName evidence="12">RING-type domain-containing protein</fullName>
    </recommendedName>
</protein>
<feature type="compositionally biased region" description="Acidic residues" evidence="10">
    <location>
        <begin position="575"/>
        <end position="588"/>
    </location>
</feature>
<keyword evidence="7 9" id="KW-0472">Membrane</keyword>
<evidence type="ECO:0000256" key="5">
    <source>
        <dbReference type="ARBA" id="ARBA00022989"/>
    </source>
</evidence>
<evidence type="ECO:0000256" key="3">
    <source>
        <dbReference type="ARBA" id="ARBA00022448"/>
    </source>
</evidence>
<comment type="subcellular location">
    <subcellularLocation>
        <location evidence="1">Mitochondrion membrane</location>
        <topology evidence="1">Multi-pass membrane protein</topology>
    </subcellularLocation>
</comment>
<dbReference type="SUPFAM" id="SSF81901">
    <property type="entry name" value="HCP-like"/>
    <property type="match status" value="1"/>
</dbReference>
<evidence type="ECO:0000256" key="6">
    <source>
        <dbReference type="ARBA" id="ARBA00023128"/>
    </source>
</evidence>
<sequence length="909" mass="97474">MQDESSSPLLCDVLASASAGIISRCFTHPLDTAKARMQAPGNVMFKGPIDAIVKTFQHQGLRGLYGGFGAVIIGGTPGTVLYLTGYSYSRDKMTALVTGGDGRRQAAQQLTPGQEFAVHLSCGMLAEAVTCVIYVPVDVIKERLQVQQSATSVEGSHYTGSFHALKQIVRTEGLKGIYKGYWATLASFGPFSAIYFMMYEQFKSAARERKGCQDGDLPLINLVTSSCCAGALASWLTSPLDMAKLLLQVQRGQDAVPCYKVASRTQPQYKGMAHCLSLVYQHGGIRGLFRGAGARVLHFTPATTITMCCYEKCRLDPPPPPRGFFPFPLVVCPPPRRTPPPNKNPVCLKKGRMFNCSVVQFQLSVTCCHCGALARGGSLAGWPLSWRKATAECSLGGMAAANSPTTSRCRTLLELCSLCLLPLGSLRWQSEICIGTDLGGTRANQPFRSQPSVESKYLGPPPGDDDVGGLASMPPRGVAGDARSAATLPRETEEGRSGERLEDGESGGGHPPACPDLSNPDGGGCVFGGRPVVPRRSSPTGPPPQPPQHGGGDSTIAIDGGGDSSGKEGGGWPREEDDAGESSTDDDVAEKGWAADAVLATTRERIEPVGPDNGSAGAASQNDGGSAEAAKCSERLINEGHERWKGDRCPICFLFVGLLVEEDSVMNVCCMKTVCNGCVLAAEQRGIYDRCPFCRAPCPSNDASELAMIQRRRYDNGYLGLPKDVTRAIELWTEAAELGSVEAHFNLGYAYYKGKGVDKDQPRGIQHWQEAAMKGHVFSRHMLGNSEFNKGNCKLAVQYWMISAKMGDEKSVNAIKQMFMEGEATKAQYAEALKGIWRRRGGDDEPSAGGGQETLSLENHVLYVDSSVALVERWQISKMPSLQTPHQGSRQHVWFAPPGSSVHLSLSGV</sequence>
<organism evidence="13 14">
    <name type="scientific">Thalassiosira oceanica</name>
    <name type="common">Marine diatom</name>
    <dbReference type="NCBI Taxonomy" id="159749"/>
    <lineage>
        <taxon>Eukaryota</taxon>
        <taxon>Sar</taxon>
        <taxon>Stramenopiles</taxon>
        <taxon>Ochrophyta</taxon>
        <taxon>Bacillariophyta</taxon>
        <taxon>Coscinodiscophyceae</taxon>
        <taxon>Thalassiosirophycidae</taxon>
        <taxon>Thalassiosirales</taxon>
        <taxon>Thalassiosiraceae</taxon>
        <taxon>Thalassiosira</taxon>
    </lineage>
</organism>
<dbReference type="eggNOG" id="KOG0770">
    <property type="taxonomic scope" value="Eukaryota"/>
</dbReference>
<dbReference type="GO" id="GO:0031966">
    <property type="term" value="C:mitochondrial membrane"/>
    <property type="evidence" value="ECO:0007669"/>
    <property type="project" value="UniProtKB-SubCell"/>
</dbReference>
<dbReference type="SMART" id="SM00671">
    <property type="entry name" value="SEL1"/>
    <property type="match status" value="3"/>
</dbReference>
<feature type="compositionally biased region" description="Basic and acidic residues" evidence="10">
    <location>
        <begin position="490"/>
        <end position="503"/>
    </location>
</feature>
<feature type="transmembrane region" description="Helical" evidence="11">
    <location>
        <begin position="64"/>
        <end position="83"/>
    </location>
</feature>
<dbReference type="EMBL" id="AGNL01037714">
    <property type="protein sequence ID" value="EJK53479.1"/>
    <property type="molecule type" value="Genomic_DNA"/>
</dbReference>
<dbReference type="GO" id="GO:0048250">
    <property type="term" value="P:iron import into the mitochondrion"/>
    <property type="evidence" value="ECO:0007669"/>
    <property type="project" value="TreeGrafter"/>
</dbReference>
<feature type="repeat" description="Solcar" evidence="9">
    <location>
        <begin position="217"/>
        <end position="316"/>
    </location>
</feature>
<feature type="compositionally biased region" description="Polar residues" evidence="10">
    <location>
        <begin position="443"/>
        <end position="453"/>
    </location>
</feature>
<dbReference type="InterPro" id="IPR023395">
    <property type="entry name" value="MCP_dom_sf"/>
</dbReference>
<keyword evidence="4 9" id="KW-0812">Transmembrane</keyword>
<evidence type="ECO:0000256" key="1">
    <source>
        <dbReference type="ARBA" id="ARBA00004225"/>
    </source>
</evidence>
<feature type="domain" description="RING-type" evidence="12">
    <location>
        <begin position="649"/>
        <end position="695"/>
    </location>
</feature>
<evidence type="ECO:0000256" key="2">
    <source>
        <dbReference type="ARBA" id="ARBA00006375"/>
    </source>
</evidence>
<dbReference type="AlphaFoldDB" id="K0RMI7"/>
<dbReference type="InterPro" id="IPR011990">
    <property type="entry name" value="TPR-like_helical_dom_sf"/>
</dbReference>
<evidence type="ECO:0000256" key="11">
    <source>
        <dbReference type="SAM" id="Phobius"/>
    </source>
</evidence>
<dbReference type="GO" id="GO:0008270">
    <property type="term" value="F:zinc ion binding"/>
    <property type="evidence" value="ECO:0007669"/>
    <property type="project" value="UniProtKB-KW"/>
</dbReference>
<dbReference type="PANTHER" id="PTHR45758">
    <property type="entry name" value="MITOFERRIN-1-RELATED"/>
    <property type="match status" value="1"/>
</dbReference>
<evidence type="ECO:0000256" key="4">
    <source>
        <dbReference type="ARBA" id="ARBA00022692"/>
    </source>
</evidence>
<keyword evidence="8" id="KW-0479">Metal-binding</keyword>
<dbReference type="Gene3D" id="1.25.40.10">
    <property type="entry name" value="Tetratricopeptide repeat domain"/>
    <property type="match status" value="1"/>
</dbReference>
<gene>
    <name evidence="13" type="ORF">THAOC_27093</name>
</gene>
<dbReference type="InterPro" id="IPR006597">
    <property type="entry name" value="Sel1-like"/>
</dbReference>
<feature type="region of interest" description="Disordered" evidence="10">
    <location>
        <begin position="443"/>
        <end position="591"/>
    </location>
</feature>
<proteinExistence type="inferred from homology"/>
<comment type="similarity">
    <text evidence="2">Belongs to the mitochondrial carrier (TC 2.A.29) family.</text>
</comment>
<keyword evidence="14" id="KW-1185">Reference proteome</keyword>
<dbReference type="PROSITE" id="PS50089">
    <property type="entry name" value="ZF_RING_2"/>
    <property type="match status" value="1"/>
</dbReference>
<feature type="compositionally biased region" description="Low complexity" evidence="10">
    <location>
        <begin position="528"/>
        <end position="539"/>
    </location>
</feature>
<comment type="caution">
    <text evidence="13">The sequence shown here is derived from an EMBL/GenBank/DDBJ whole genome shotgun (WGS) entry which is preliminary data.</text>
</comment>
<dbReference type="GO" id="GO:0015093">
    <property type="term" value="F:ferrous iron transmembrane transporter activity"/>
    <property type="evidence" value="ECO:0007669"/>
    <property type="project" value="TreeGrafter"/>
</dbReference>
<dbReference type="SUPFAM" id="SSF103506">
    <property type="entry name" value="Mitochondrial carrier"/>
    <property type="match status" value="1"/>
</dbReference>
<evidence type="ECO:0000256" key="10">
    <source>
        <dbReference type="SAM" id="MobiDB-lite"/>
    </source>
</evidence>
<name>K0RMI7_THAOC</name>
<keyword evidence="8" id="KW-0863">Zinc-finger</keyword>
<dbReference type="Pfam" id="PF00153">
    <property type="entry name" value="Mito_carr"/>
    <property type="match status" value="3"/>
</dbReference>
<feature type="region of interest" description="Disordered" evidence="10">
    <location>
        <begin position="606"/>
        <end position="626"/>
    </location>
</feature>
<evidence type="ECO:0000313" key="13">
    <source>
        <dbReference type="EMBL" id="EJK53479.1"/>
    </source>
</evidence>
<reference evidence="13 14" key="1">
    <citation type="journal article" date="2012" name="Genome Biol.">
        <title>Genome and low-iron response of an oceanic diatom adapted to chronic iron limitation.</title>
        <authorList>
            <person name="Lommer M."/>
            <person name="Specht M."/>
            <person name="Roy A.S."/>
            <person name="Kraemer L."/>
            <person name="Andreson R."/>
            <person name="Gutowska M.A."/>
            <person name="Wolf J."/>
            <person name="Bergner S.V."/>
            <person name="Schilhabel M.B."/>
            <person name="Klostermeier U.C."/>
            <person name="Beiko R.G."/>
            <person name="Rosenstiel P."/>
            <person name="Hippler M."/>
            <person name="Laroche J."/>
        </authorList>
    </citation>
    <scope>NUCLEOTIDE SEQUENCE [LARGE SCALE GENOMIC DNA]</scope>
    <source>
        <strain evidence="13 14">CCMP1005</strain>
    </source>
</reference>
<evidence type="ECO:0000256" key="9">
    <source>
        <dbReference type="PROSITE-ProRule" id="PRU00282"/>
    </source>
</evidence>
<feature type="compositionally biased region" description="Gly residues" evidence="10">
    <location>
        <begin position="549"/>
        <end position="572"/>
    </location>
</feature>
<feature type="transmembrane region" description="Helical" evidence="11">
    <location>
        <begin position="180"/>
        <end position="198"/>
    </location>
</feature>